<dbReference type="Gene3D" id="1.10.10.10">
    <property type="entry name" value="Winged helix-like DNA-binding domain superfamily/Winged helix DNA-binding domain"/>
    <property type="match status" value="1"/>
</dbReference>
<name>A0A402C3G5_RHOWR</name>
<evidence type="ECO:0000259" key="4">
    <source>
        <dbReference type="PROSITE" id="PS50043"/>
    </source>
</evidence>
<dbReference type="InterPro" id="IPR036388">
    <property type="entry name" value="WH-like_DNA-bd_sf"/>
</dbReference>
<dbReference type="SUPFAM" id="SSF55781">
    <property type="entry name" value="GAF domain-like"/>
    <property type="match status" value="1"/>
</dbReference>
<dbReference type="Pfam" id="PF00196">
    <property type="entry name" value="GerE"/>
    <property type="match status" value="1"/>
</dbReference>
<dbReference type="CDD" id="cd06170">
    <property type="entry name" value="LuxR_C_like"/>
    <property type="match status" value="1"/>
</dbReference>
<evidence type="ECO:0000256" key="2">
    <source>
        <dbReference type="ARBA" id="ARBA00023125"/>
    </source>
</evidence>
<dbReference type="InterPro" id="IPR029016">
    <property type="entry name" value="GAF-like_dom_sf"/>
</dbReference>
<dbReference type="Proteomes" id="UP000287519">
    <property type="component" value="Unassembled WGS sequence"/>
</dbReference>
<dbReference type="EMBL" id="BHYM01000016">
    <property type="protein sequence ID" value="GCE38108.1"/>
    <property type="molecule type" value="Genomic_DNA"/>
</dbReference>
<feature type="domain" description="HTH luxR-type" evidence="4">
    <location>
        <begin position="139"/>
        <end position="201"/>
    </location>
</feature>
<dbReference type="PRINTS" id="PR00038">
    <property type="entry name" value="HTHLUXR"/>
</dbReference>
<dbReference type="PROSITE" id="PS00622">
    <property type="entry name" value="HTH_LUXR_1"/>
    <property type="match status" value="1"/>
</dbReference>
<gene>
    <name evidence="5" type="ORF">Rhow_001130</name>
</gene>
<dbReference type="PANTHER" id="PTHR44688:SF16">
    <property type="entry name" value="DNA-BINDING TRANSCRIPTIONAL ACTIVATOR DEVR_DOSR"/>
    <property type="match status" value="1"/>
</dbReference>
<dbReference type="InterPro" id="IPR016032">
    <property type="entry name" value="Sig_transdc_resp-reg_C-effctor"/>
</dbReference>
<dbReference type="PANTHER" id="PTHR44688">
    <property type="entry name" value="DNA-BINDING TRANSCRIPTIONAL ACTIVATOR DEVR_DOSR"/>
    <property type="match status" value="1"/>
</dbReference>
<evidence type="ECO:0000313" key="6">
    <source>
        <dbReference type="Proteomes" id="UP000287519"/>
    </source>
</evidence>
<sequence>MFRAVRELVPFEAGLMSRFDVNDRTYTHVAGVVPARLERFVSDELDEDPVFERVRADRETIWLSQMGRQDRRASTTITDFVVPEGICEGVTQPLFSYSGEYVGVLNLAWYHHIDVDQDRRDLFRLLLPAIGAAVYAGEHRCRRPELSVREREVLHQIRAGHTNAQIGRVLGISTRTVATHVEHILAKLGVANRAAAAAVMT</sequence>
<reference evidence="5 6" key="1">
    <citation type="submission" date="2018-11" db="EMBL/GenBank/DDBJ databases">
        <title>Microbial catabolism of amino acid.</title>
        <authorList>
            <person name="Hibi M."/>
            <person name="Ogawa J."/>
        </authorList>
    </citation>
    <scope>NUCLEOTIDE SEQUENCE [LARGE SCALE GENOMIC DNA]</scope>
    <source>
        <strain evidence="5 6">C31-06</strain>
    </source>
</reference>
<keyword evidence="1" id="KW-0805">Transcription regulation</keyword>
<dbReference type="AlphaFoldDB" id="A0A402C3G5"/>
<comment type="caution">
    <text evidence="5">The sequence shown here is derived from an EMBL/GenBank/DDBJ whole genome shotgun (WGS) entry which is preliminary data.</text>
</comment>
<evidence type="ECO:0000313" key="5">
    <source>
        <dbReference type="EMBL" id="GCE38108.1"/>
    </source>
</evidence>
<dbReference type="PROSITE" id="PS50043">
    <property type="entry name" value="HTH_LUXR_2"/>
    <property type="match status" value="1"/>
</dbReference>
<dbReference type="GO" id="GO:0006355">
    <property type="term" value="P:regulation of DNA-templated transcription"/>
    <property type="evidence" value="ECO:0007669"/>
    <property type="project" value="InterPro"/>
</dbReference>
<dbReference type="InterPro" id="IPR000792">
    <property type="entry name" value="Tscrpt_reg_LuxR_C"/>
</dbReference>
<evidence type="ECO:0000256" key="3">
    <source>
        <dbReference type="ARBA" id="ARBA00023163"/>
    </source>
</evidence>
<accession>A0A402C3G5</accession>
<evidence type="ECO:0000256" key="1">
    <source>
        <dbReference type="ARBA" id="ARBA00023015"/>
    </source>
</evidence>
<dbReference type="SUPFAM" id="SSF46894">
    <property type="entry name" value="C-terminal effector domain of the bipartite response regulators"/>
    <property type="match status" value="1"/>
</dbReference>
<keyword evidence="6" id="KW-1185">Reference proteome</keyword>
<proteinExistence type="predicted"/>
<dbReference type="SMART" id="SM00421">
    <property type="entry name" value="HTH_LUXR"/>
    <property type="match status" value="1"/>
</dbReference>
<dbReference type="GO" id="GO:0003677">
    <property type="term" value="F:DNA binding"/>
    <property type="evidence" value="ECO:0007669"/>
    <property type="project" value="UniProtKB-KW"/>
</dbReference>
<organism evidence="5 6">
    <name type="scientific">Rhodococcus wratislaviensis</name>
    <name type="common">Tsukamurella wratislaviensis</name>
    <dbReference type="NCBI Taxonomy" id="44752"/>
    <lineage>
        <taxon>Bacteria</taxon>
        <taxon>Bacillati</taxon>
        <taxon>Actinomycetota</taxon>
        <taxon>Actinomycetes</taxon>
        <taxon>Mycobacteriales</taxon>
        <taxon>Nocardiaceae</taxon>
        <taxon>Rhodococcus</taxon>
    </lineage>
</organism>
<dbReference type="Gene3D" id="3.30.450.40">
    <property type="match status" value="1"/>
</dbReference>
<keyword evidence="2" id="KW-0238">DNA-binding</keyword>
<protein>
    <recommendedName>
        <fullName evidence="4">HTH luxR-type domain-containing protein</fullName>
    </recommendedName>
</protein>
<keyword evidence="3" id="KW-0804">Transcription</keyword>